<name>A0A8X6XGV7_9ARAC</name>
<evidence type="ECO:0000313" key="1">
    <source>
        <dbReference type="EMBL" id="GFY52420.1"/>
    </source>
</evidence>
<organism evidence="1 2">
    <name type="scientific">Trichonephila inaurata madagascariensis</name>
    <dbReference type="NCBI Taxonomy" id="2747483"/>
    <lineage>
        <taxon>Eukaryota</taxon>
        <taxon>Metazoa</taxon>
        <taxon>Ecdysozoa</taxon>
        <taxon>Arthropoda</taxon>
        <taxon>Chelicerata</taxon>
        <taxon>Arachnida</taxon>
        <taxon>Araneae</taxon>
        <taxon>Araneomorphae</taxon>
        <taxon>Entelegynae</taxon>
        <taxon>Araneoidea</taxon>
        <taxon>Nephilidae</taxon>
        <taxon>Trichonephila</taxon>
        <taxon>Trichonephila inaurata</taxon>
    </lineage>
</organism>
<dbReference type="AlphaFoldDB" id="A0A8X6XGV7"/>
<dbReference type="EMBL" id="BMAV01008686">
    <property type="protein sequence ID" value="GFY52420.1"/>
    <property type="molecule type" value="Genomic_DNA"/>
</dbReference>
<dbReference type="Proteomes" id="UP000886998">
    <property type="component" value="Unassembled WGS sequence"/>
</dbReference>
<accession>A0A8X6XGV7</accession>
<comment type="caution">
    <text evidence="1">The sequence shown here is derived from an EMBL/GenBank/DDBJ whole genome shotgun (WGS) entry which is preliminary data.</text>
</comment>
<reference evidence="1" key="1">
    <citation type="submission" date="2020-08" db="EMBL/GenBank/DDBJ databases">
        <title>Multicomponent nature underlies the extraordinary mechanical properties of spider dragline silk.</title>
        <authorList>
            <person name="Kono N."/>
            <person name="Nakamura H."/>
            <person name="Mori M."/>
            <person name="Yoshida Y."/>
            <person name="Ohtoshi R."/>
            <person name="Malay A.D."/>
            <person name="Moran D.A.P."/>
            <person name="Tomita M."/>
            <person name="Numata K."/>
            <person name="Arakawa K."/>
        </authorList>
    </citation>
    <scope>NUCLEOTIDE SEQUENCE</scope>
</reference>
<dbReference type="OrthoDB" id="6434791at2759"/>
<evidence type="ECO:0000313" key="2">
    <source>
        <dbReference type="Proteomes" id="UP000886998"/>
    </source>
</evidence>
<protein>
    <submittedName>
        <fullName evidence="1">Uncharacterized protein</fullName>
    </submittedName>
</protein>
<keyword evidence="2" id="KW-1185">Reference proteome</keyword>
<proteinExistence type="predicted"/>
<gene>
    <name evidence="1" type="primary">AVEN_243360_1</name>
    <name evidence="1" type="ORF">TNIN_435101</name>
</gene>
<sequence>MHSKCPEGNISWCFYNRAKVDNKIPKTHNSTGKKQSEEVVAKILPVYQCLVSNEILLRCVLGKTQNTNENLHSCIWKKFPKDVSVSKKIIELAITAALGEINIDYDETLKLNNSGPVNAALKISHRCNNRRLSQRKPKASE</sequence>